<dbReference type="InterPro" id="IPR052718">
    <property type="entry name" value="NmrA-type_oxidoreductase"/>
</dbReference>
<feature type="domain" description="NmrA-like" evidence="2">
    <location>
        <begin position="42"/>
        <end position="283"/>
    </location>
</feature>
<organism evidence="3 4">
    <name type="scientific">Xanthocytophaga agilis</name>
    <dbReference type="NCBI Taxonomy" id="3048010"/>
    <lineage>
        <taxon>Bacteria</taxon>
        <taxon>Pseudomonadati</taxon>
        <taxon>Bacteroidota</taxon>
        <taxon>Cytophagia</taxon>
        <taxon>Cytophagales</taxon>
        <taxon>Rhodocytophagaceae</taxon>
        <taxon>Xanthocytophaga</taxon>
    </lineage>
</organism>
<dbReference type="Gene3D" id="3.90.25.10">
    <property type="entry name" value="UDP-galactose 4-epimerase, domain 1"/>
    <property type="match status" value="1"/>
</dbReference>
<reference evidence="3" key="1">
    <citation type="submission" date="2023-05" db="EMBL/GenBank/DDBJ databases">
        <authorList>
            <person name="Zhang X."/>
        </authorList>
    </citation>
    <scope>NUCLEOTIDE SEQUENCE</scope>
    <source>
        <strain evidence="3">BD1B2-1</strain>
    </source>
</reference>
<protein>
    <submittedName>
        <fullName evidence="3">SDR family oxidoreductase</fullName>
        <ecNumber evidence="3">1.6.5.2</ecNumber>
    </submittedName>
</protein>
<keyword evidence="1" id="KW-0812">Transmembrane</keyword>
<dbReference type="EMBL" id="JASJOU010000004">
    <property type="protein sequence ID" value="MDJ1501710.1"/>
    <property type="molecule type" value="Genomic_DNA"/>
</dbReference>
<dbReference type="Proteomes" id="UP001232063">
    <property type="component" value="Unassembled WGS sequence"/>
</dbReference>
<keyword evidence="4" id="KW-1185">Reference proteome</keyword>
<dbReference type="CDD" id="cd05269">
    <property type="entry name" value="TMR_SDR_a"/>
    <property type="match status" value="1"/>
</dbReference>
<proteinExistence type="predicted"/>
<dbReference type="GO" id="GO:0003955">
    <property type="term" value="F:NAD(P)H dehydrogenase (quinone) activity"/>
    <property type="evidence" value="ECO:0007669"/>
    <property type="project" value="UniProtKB-EC"/>
</dbReference>
<dbReference type="InterPro" id="IPR008030">
    <property type="entry name" value="NmrA-like"/>
</dbReference>
<dbReference type="PANTHER" id="PTHR47129:SF1">
    <property type="entry name" value="NMRA-LIKE DOMAIN-CONTAINING PROTEIN"/>
    <property type="match status" value="1"/>
</dbReference>
<accession>A0AAE3R252</accession>
<dbReference type="RefSeq" id="WP_314511302.1">
    <property type="nucleotide sequence ID" value="NZ_JASJOU010000004.1"/>
</dbReference>
<sequence length="327" mass="36093">MFWLFHKKTILFYLLFASVLFYLCTCNLQVNIHSFLFLFIMILVTGATGGLGHQTIDFLLTTTPASEIVAMVRDISKATDLIKRGVDVRQADYFDYPALVEAFRGIDKVLLVSAVAFTDRVRQHQNVIDAAKEAGVKHLFYTSIQRSSDFVMPQVTESDLATEAYLKASGLVYTILKNGYYFEGLGYLIGNQVPDGQILFPAGEGKIAFVTRTELAAATAALLTGEGHENQEYTLSGSQAYSFHDIAREFSTLAGRDITYENTEAASYIAQQVAAGLPEVVASFLAQWGEAAKHGMLAGTYHTVERLLGRKPTSLRDFLKATYFPGT</sequence>
<feature type="transmembrane region" description="Helical" evidence="1">
    <location>
        <begin position="36"/>
        <end position="52"/>
    </location>
</feature>
<dbReference type="InterPro" id="IPR036291">
    <property type="entry name" value="NAD(P)-bd_dom_sf"/>
</dbReference>
<dbReference type="Pfam" id="PF05368">
    <property type="entry name" value="NmrA"/>
    <property type="match status" value="1"/>
</dbReference>
<keyword evidence="1" id="KW-1133">Transmembrane helix</keyword>
<dbReference type="EC" id="1.6.5.2" evidence="3"/>
<evidence type="ECO:0000313" key="3">
    <source>
        <dbReference type="EMBL" id="MDJ1501710.1"/>
    </source>
</evidence>
<keyword evidence="1" id="KW-0472">Membrane</keyword>
<name>A0AAE3R252_9BACT</name>
<dbReference type="SUPFAM" id="SSF51735">
    <property type="entry name" value="NAD(P)-binding Rossmann-fold domains"/>
    <property type="match status" value="1"/>
</dbReference>
<keyword evidence="3" id="KW-0560">Oxidoreductase</keyword>
<gene>
    <name evidence="3" type="ORF">QNI22_13675</name>
</gene>
<comment type="caution">
    <text evidence="3">The sequence shown here is derived from an EMBL/GenBank/DDBJ whole genome shotgun (WGS) entry which is preliminary data.</text>
</comment>
<evidence type="ECO:0000313" key="4">
    <source>
        <dbReference type="Proteomes" id="UP001232063"/>
    </source>
</evidence>
<dbReference type="Gene3D" id="3.40.50.720">
    <property type="entry name" value="NAD(P)-binding Rossmann-like Domain"/>
    <property type="match status" value="1"/>
</dbReference>
<dbReference type="PANTHER" id="PTHR47129">
    <property type="entry name" value="QUINONE OXIDOREDUCTASE 2"/>
    <property type="match status" value="1"/>
</dbReference>
<dbReference type="AlphaFoldDB" id="A0AAE3R252"/>
<evidence type="ECO:0000256" key="1">
    <source>
        <dbReference type="SAM" id="Phobius"/>
    </source>
</evidence>
<evidence type="ECO:0000259" key="2">
    <source>
        <dbReference type="Pfam" id="PF05368"/>
    </source>
</evidence>